<keyword evidence="3" id="KW-0596">Phosphopantetheine</keyword>
<feature type="domain" description="Carrier" evidence="6">
    <location>
        <begin position="3750"/>
        <end position="3824"/>
    </location>
</feature>
<evidence type="ECO:0000313" key="8">
    <source>
        <dbReference type="Proteomes" id="UP000291591"/>
    </source>
</evidence>
<feature type="region of interest" description="Disordered" evidence="5">
    <location>
        <begin position="1598"/>
        <end position="1618"/>
    </location>
</feature>
<proteinExistence type="inferred from homology"/>
<dbReference type="NCBIfam" id="NF003417">
    <property type="entry name" value="PRK04813.1"/>
    <property type="match status" value="4"/>
</dbReference>
<dbReference type="CDD" id="cd17646">
    <property type="entry name" value="A_NRPS_AB3403-like"/>
    <property type="match status" value="1"/>
</dbReference>
<evidence type="ECO:0000256" key="1">
    <source>
        <dbReference type="ARBA" id="ARBA00001957"/>
    </source>
</evidence>
<dbReference type="Gene3D" id="3.30.559.30">
    <property type="entry name" value="Nonribosomal peptide synthetase, condensation domain"/>
    <property type="match status" value="4"/>
</dbReference>
<dbReference type="CDD" id="cd19540">
    <property type="entry name" value="LCL_NRPS-like"/>
    <property type="match status" value="1"/>
</dbReference>
<protein>
    <submittedName>
        <fullName evidence="7">Non-ribosomal peptide synthase protein (TIGR01720 family)/amino acid adenylation domain-containing protein</fullName>
    </submittedName>
</protein>
<accession>A0A4Q7UVJ5</accession>
<evidence type="ECO:0000256" key="4">
    <source>
        <dbReference type="ARBA" id="ARBA00022553"/>
    </source>
</evidence>
<dbReference type="FunFam" id="3.40.50.12780:FF:000012">
    <property type="entry name" value="Non-ribosomal peptide synthetase"/>
    <property type="match status" value="1"/>
</dbReference>
<dbReference type="GO" id="GO:0003824">
    <property type="term" value="F:catalytic activity"/>
    <property type="evidence" value="ECO:0007669"/>
    <property type="project" value="InterPro"/>
</dbReference>
<dbReference type="InterPro" id="IPR006162">
    <property type="entry name" value="Ppantetheine_attach_site"/>
</dbReference>
<feature type="compositionally biased region" description="Basic and acidic residues" evidence="5">
    <location>
        <begin position="875"/>
        <end position="885"/>
    </location>
</feature>
<dbReference type="Gene3D" id="3.40.50.980">
    <property type="match status" value="8"/>
</dbReference>
<feature type="domain" description="Carrier" evidence="6">
    <location>
        <begin position="2685"/>
        <end position="2759"/>
    </location>
</feature>
<dbReference type="PANTHER" id="PTHR45527:SF1">
    <property type="entry name" value="FATTY ACID SYNTHASE"/>
    <property type="match status" value="1"/>
</dbReference>
<feature type="compositionally biased region" description="Basic and acidic residues" evidence="5">
    <location>
        <begin position="3744"/>
        <end position="3754"/>
    </location>
</feature>
<dbReference type="GO" id="GO:0005737">
    <property type="term" value="C:cytoplasm"/>
    <property type="evidence" value="ECO:0007669"/>
    <property type="project" value="TreeGrafter"/>
</dbReference>
<dbReference type="Pfam" id="PF13193">
    <property type="entry name" value="AMP-binding_C"/>
    <property type="match status" value="4"/>
</dbReference>
<dbReference type="InterPro" id="IPR020806">
    <property type="entry name" value="PKS_PP-bd"/>
</dbReference>
<evidence type="ECO:0000313" key="7">
    <source>
        <dbReference type="EMBL" id="RZT86007.1"/>
    </source>
</evidence>
<feature type="region of interest" description="Disordered" evidence="5">
    <location>
        <begin position="2755"/>
        <end position="2782"/>
    </location>
</feature>
<dbReference type="SUPFAM" id="SSF47336">
    <property type="entry name" value="ACP-like"/>
    <property type="match status" value="4"/>
</dbReference>
<dbReference type="FunFam" id="3.30.300.30:FF:000010">
    <property type="entry name" value="Enterobactin synthetase component F"/>
    <property type="match status" value="2"/>
</dbReference>
<organism evidence="7 8">
    <name type="scientific">Pseudonocardia sediminis</name>
    <dbReference type="NCBI Taxonomy" id="1397368"/>
    <lineage>
        <taxon>Bacteria</taxon>
        <taxon>Bacillati</taxon>
        <taxon>Actinomycetota</taxon>
        <taxon>Actinomycetes</taxon>
        <taxon>Pseudonocardiales</taxon>
        <taxon>Pseudonocardiaceae</taxon>
        <taxon>Pseudonocardia</taxon>
    </lineage>
</organism>
<dbReference type="InterPro" id="IPR023213">
    <property type="entry name" value="CAT-like_dom_sf"/>
</dbReference>
<dbReference type="FunFam" id="3.40.50.980:FF:000002">
    <property type="entry name" value="Enterobactin synthetase component F"/>
    <property type="match status" value="1"/>
</dbReference>
<dbReference type="InterPro" id="IPR001242">
    <property type="entry name" value="Condensation_dom"/>
</dbReference>
<feature type="compositionally biased region" description="Pro residues" evidence="5">
    <location>
        <begin position="2771"/>
        <end position="2781"/>
    </location>
</feature>
<dbReference type="InterPro" id="IPR000873">
    <property type="entry name" value="AMP-dep_synth/lig_dom"/>
</dbReference>
<dbReference type="PROSITE" id="PS00455">
    <property type="entry name" value="AMP_BINDING"/>
    <property type="match status" value="4"/>
</dbReference>
<comment type="caution">
    <text evidence="7">The sequence shown here is derived from an EMBL/GenBank/DDBJ whole genome shotgun (WGS) entry which is preliminary data.</text>
</comment>
<feature type="domain" description="Carrier" evidence="6">
    <location>
        <begin position="543"/>
        <end position="617"/>
    </location>
</feature>
<dbReference type="InterPro" id="IPR025110">
    <property type="entry name" value="AMP-bd_C"/>
</dbReference>
<dbReference type="Pfam" id="PF00550">
    <property type="entry name" value="PP-binding"/>
    <property type="match status" value="4"/>
</dbReference>
<dbReference type="SMART" id="SM01294">
    <property type="entry name" value="PKS_PP_betabranch"/>
    <property type="match status" value="1"/>
</dbReference>
<dbReference type="Gene3D" id="2.30.38.10">
    <property type="entry name" value="Luciferase, Domain 3"/>
    <property type="match status" value="4"/>
</dbReference>
<dbReference type="FunFam" id="2.30.38.10:FF:000001">
    <property type="entry name" value="Non-ribosomal peptide synthetase PvdI"/>
    <property type="match status" value="2"/>
</dbReference>
<feature type="region of interest" description="Disordered" evidence="5">
    <location>
        <begin position="1232"/>
        <end position="1252"/>
    </location>
</feature>
<comment type="similarity">
    <text evidence="2">Belongs to the ATP-dependent AMP-binding enzyme family.</text>
</comment>
<dbReference type="Gene3D" id="3.30.559.10">
    <property type="entry name" value="Chloramphenicol acetyltransferase-like domain"/>
    <property type="match status" value="4"/>
</dbReference>
<feature type="region of interest" description="Disordered" evidence="5">
    <location>
        <begin position="3728"/>
        <end position="3754"/>
    </location>
</feature>
<keyword evidence="8" id="KW-1185">Reference proteome</keyword>
<dbReference type="Gene3D" id="1.10.1200.10">
    <property type="entry name" value="ACP-like"/>
    <property type="match status" value="3"/>
</dbReference>
<dbReference type="InterPro" id="IPR009081">
    <property type="entry name" value="PP-bd_ACP"/>
</dbReference>
<dbReference type="PROSITE" id="PS50075">
    <property type="entry name" value="CARRIER"/>
    <property type="match status" value="4"/>
</dbReference>
<comment type="cofactor">
    <cofactor evidence="1">
        <name>pantetheine 4'-phosphate</name>
        <dbReference type="ChEBI" id="CHEBI:47942"/>
    </cofactor>
</comment>
<dbReference type="NCBIfam" id="TIGR01733">
    <property type="entry name" value="AA-adenyl-dom"/>
    <property type="match status" value="4"/>
</dbReference>
<evidence type="ECO:0000256" key="3">
    <source>
        <dbReference type="ARBA" id="ARBA00022450"/>
    </source>
</evidence>
<feature type="region of interest" description="Disordered" evidence="5">
    <location>
        <begin position="38"/>
        <end position="59"/>
    </location>
</feature>
<dbReference type="InterPro" id="IPR045851">
    <property type="entry name" value="AMP-bd_C_sf"/>
</dbReference>
<dbReference type="Pfam" id="PF00501">
    <property type="entry name" value="AMP-binding"/>
    <property type="match status" value="4"/>
</dbReference>
<name>A0A4Q7UVJ5_PSEST</name>
<dbReference type="EMBL" id="SHKL01000001">
    <property type="protein sequence ID" value="RZT86007.1"/>
    <property type="molecule type" value="Genomic_DNA"/>
</dbReference>
<feature type="domain" description="Carrier" evidence="6">
    <location>
        <begin position="1616"/>
        <end position="1690"/>
    </location>
</feature>
<dbReference type="InterPro" id="IPR036736">
    <property type="entry name" value="ACP-like_sf"/>
</dbReference>
<dbReference type="SMART" id="SM00823">
    <property type="entry name" value="PKS_PP"/>
    <property type="match status" value="4"/>
</dbReference>
<reference evidence="7 8" key="1">
    <citation type="submission" date="2019-02" db="EMBL/GenBank/DDBJ databases">
        <title>Sequencing the genomes of 1000 actinobacteria strains.</title>
        <authorList>
            <person name="Klenk H.-P."/>
        </authorList>
    </citation>
    <scope>NUCLEOTIDE SEQUENCE [LARGE SCALE GENOMIC DNA]</scope>
    <source>
        <strain evidence="7 8">DSM 45779</strain>
    </source>
</reference>
<dbReference type="FunFam" id="3.40.50.980:FF:000001">
    <property type="entry name" value="Non-ribosomal peptide synthetase"/>
    <property type="match status" value="3"/>
</dbReference>
<evidence type="ECO:0000256" key="2">
    <source>
        <dbReference type="ARBA" id="ARBA00006432"/>
    </source>
</evidence>
<dbReference type="PANTHER" id="PTHR45527">
    <property type="entry name" value="NONRIBOSOMAL PEPTIDE SYNTHETASE"/>
    <property type="match status" value="1"/>
</dbReference>
<dbReference type="SUPFAM" id="SSF52777">
    <property type="entry name" value="CoA-dependent acyltransferases"/>
    <property type="match status" value="8"/>
</dbReference>
<dbReference type="SUPFAM" id="SSF56801">
    <property type="entry name" value="Acetyl-CoA synthetase-like"/>
    <property type="match status" value="4"/>
</dbReference>
<dbReference type="RefSeq" id="WP_165438350.1">
    <property type="nucleotide sequence ID" value="NZ_SHKL01000001.1"/>
</dbReference>
<dbReference type="InterPro" id="IPR010071">
    <property type="entry name" value="AA_adenyl_dom"/>
</dbReference>
<dbReference type="GO" id="GO:0031177">
    <property type="term" value="F:phosphopantetheine binding"/>
    <property type="evidence" value="ECO:0007669"/>
    <property type="project" value="InterPro"/>
</dbReference>
<dbReference type="CDD" id="cd05930">
    <property type="entry name" value="A_NRPS"/>
    <property type="match status" value="2"/>
</dbReference>
<dbReference type="GO" id="GO:0043041">
    <property type="term" value="P:amino acid activation for nonribosomal peptide biosynthetic process"/>
    <property type="evidence" value="ECO:0007669"/>
    <property type="project" value="TreeGrafter"/>
</dbReference>
<dbReference type="InterPro" id="IPR029058">
    <property type="entry name" value="AB_hydrolase_fold"/>
</dbReference>
<gene>
    <name evidence="7" type="ORF">EV383_2895</name>
</gene>
<dbReference type="Gene3D" id="3.40.50.1820">
    <property type="entry name" value="alpha/beta hydrolase"/>
    <property type="match status" value="1"/>
</dbReference>
<dbReference type="PROSITE" id="PS00012">
    <property type="entry name" value="PHOSPHOPANTETHEINE"/>
    <property type="match status" value="2"/>
</dbReference>
<keyword evidence="4" id="KW-0597">Phosphoprotein</keyword>
<dbReference type="GO" id="GO:0008610">
    <property type="term" value="P:lipid biosynthetic process"/>
    <property type="evidence" value="ECO:0007669"/>
    <property type="project" value="UniProtKB-ARBA"/>
</dbReference>
<dbReference type="FunFam" id="1.10.1200.10:FF:000005">
    <property type="entry name" value="Nonribosomal peptide synthetase 1"/>
    <property type="match status" value="2"/>
</dbReference>
<dbReference type="Proteomes" id="UP000291591">
    <property type="component" value="Unassembled WGS sequence"/>
</dbReference>
<evidence type="ECO:0000256" key="5">
    <source>
        <dbReference type="SAM" id="MobiDB-lite"/>
    </source>
</evidence>
<feature type="region of interest" description="Disordered" evidence="5">
    <location>
        <begin position="864"/>
        <end position="885"/>
    </location>
</feature>
<dbReference type="GO" id="GO:0044550">
    <property type="term" value="P:secondary metabolite biosynthetic process"/>
    <property type="evidence" value="ECO:0007669"/>
    <property type="project" value="UniProtKB-ARBA"/>
</dbReference>
<dbReference type="Gene3D" id="3.30.300.30">
    <property type="match status" value="4"/>
</dbReference>
<dbReference type="Pfam" id="PF00668">
    <property type="entry name" value="Condensation"/>
    <property type="match status" value="4"/>
</dbReference>
<dbReference type="InterPro" id="IPR020845">
    <property type="entry name" value="AMP-binding_CS"/>
</dbReference>
<evidence type="ECO:0000259" key="6">
    <source>
        <dbReference type="PROSITE" id="PS50075"/>
    </source>
</evidence>
<sequence>MTRTLPTSSDPGTDIATWPRLFAEQVAATPDAVAVCFGTPAPDGSSPAGTESAPTPSGLPYAELTYAELDDRTARLAAVLADRGAGPERTVALAVPRGIDLVVAMVAVLRAGAAYLPVDPDQPAARTGLVLDDARPAVLVGTTATVDALGDLADGVVTVVLDDREDAAEIASAQPHPLPELDVRNAAYVIHTSGSTGRPKGVVLTHTGVAKLVATQTERLKVGSDARVLAFAATGFDLAFWELCMALLSGGRLVMVPAELRAPGPELAGYITAHAITVMALPPALLAAMPDDVTLPPATLLAGTERVSPELVARWGHGRVMLNAYGPTEATVNSTLGECDPGRRGPTVPIGVADPQTDVHVLDEQLRPVPAGEEGELYLGGTGLARGYLGRPDLTAERFVADPFGPPGGRLYRTGDVVRSDEGGSLEYLGRTDDQVKIRGFRIEPGEIESVLAAHARVDQVTVQVREPRPGERRLVAYVVPRTAADPGDLSGELREHLRDRLPEHMVPAAVVLLDALPVGTNGKIDRSALPEPDLTSLVRGRAPSSPREELLCTLFSEVLDLPGIGVDDDFFALGGDSISSIQLTRRAREAGLRLTPRQVFDHPTVQELAGVATARKARGRTGGAPARPDGAAAPAVPAVELDDTAREALAGLGEIVAVGPVSPLQEGFFFHAALGTSGPDVYTVQKVFHLGAAGGSPVDGAVVRAAVQASLDRHPQLRAGFAQRADGRIVQAVAAHVELPWTEADLTGRPAADRAALLDAERVRRFDLAQPPLLRAALVHTGPGRADLALTFQHAVLDGWSVALLVREILERTAGAEPTGDAPAEGLRAWFDRLGEIAAERPAALAAWGDELAGIDEATRLLPSLPPPSSDVDDTGRRGEGLHEQRELQLDERRTAALTEQARAHGLTLSTLLHGAWGIVVGALTGSSDVLLGSTVSGRDAPVTGIEDAVGLFINTVPVRVRLRAGEPLSATLRRLQTSRTALLDHQQVGLGELQRLTGGDEPFDTLVVVENYPRAEDTSVDGGLVLHGEEVRDAVHYPLALLAAPGRELGLTLKFDADRVSGEAAELLLELLDRHLDTFARTPGATVGSIALRPDTAPDRGADLDVPATTLPGLITARATRTPDATAVVAEDATLTYAELDARTAELAARLRARGAGPGRVVGVAVPRSAELMVALVGVLRSGAAYLPLDLDYPPERLGFMVADAGVDTVVVDTVHPELDGVDPDGIELVPTAAQGPAPSSDDGHQPDPDDAAYLIYTSGSTGRPKGVLVSHRAIVNRLEWMQDEYRLTSDDRVLQKTPASFDVSVWEFFWPLIQGARVVLARPDGHRDPEYLAGLIGREQITTMHFVPSMLQGFLAAGTVTDDVSWARDLTRVFCSGEALPAAAAARWRELTGVVLHNLYGPTEAAVDVTHHAVEATPHEPVPIGRPVANTRVQVLDPALRPVPDGVPGELYLAGVQLARGYHGRAGLTADRFVADPRGGPGERMYRTGDVVRRAGDGVLEYLGRSDDQVKIRGNRVEPGEIDAVLAGLPGVARSAVVARREGAGHVLVAYVVPSSPETDPDDLRDALAGQLPPPMVPSAVVLLDALPLNPSGKLDRAALPAPEQARSGPAREPANDAERALCAAFAEVLGRDDCAPDDDFFALGGDSITSISVSTRARRAGLGVGPQDVLTGRTPAGIAAAAGELSGSDAAIPAPVVDLPAEQLEGLRRDSPVPVAEVWPLSPLQDGLYFHASMEDGRDVYTIQETIELSGPVDAGRLHAACAQVLAANPAVRAAFPSEGLDRPVQIVAGHLDPPITEIDLSDVGAGEREARVEEALAADRAVPFDIARPPLFRILVIRTGDGDRVVINRHQLLWDGWSGWLVIEQLLAAYAGREIGPVGTYRDYLGWLARQDSERAAAAWREALDGLDGATLVGDTTSDAPDVEATSELHVDLPSDDAARLREFTRTHGVTANGVLSAVWGMTLGVLTGRTDVVFGTVVAGRTSEVPDVETAVGLFMNTVPVRMGFRAGEPVRDALARLQDERLRTVAYEFVGLGEIQRISGHRRLFDTLFVYRLEGGDERTEALRDEHGVRSLNVVDRTHYPLNMIVTPGERMELMLSHALDDDAASAVMDRYLALLRQVLDDAGTPTGRLDPLPESERAALAAVRDGGAIEVGTETVADLLADRAALIPDDLALVCGDDRLTYAGLDAAINRTARLLRAHGAGPETVVALAVPRSVETVVALFAVLRTGAAYLPLELDHPAERLLGTLADASPVCLVTVAAMAGSLAPSGVDALVLDDPATADTRAALDPGPLTDDELGAFARDVPDRLDRPAYLIYTSGSTGRPKGVVTPYRGLTNMQLNHRREIFDPVVASAGGRRLRIAHTVSFAFDMSWEELLWLVEGHEVHVCDEELRRDADALVAYCGEHAVDVVNVTPTYATVLFETGLLTGPHPPPLVLLGGEAVSDAVWDALRQTPGVLGYNLYGPTEYTINTLGAGTEDSVTPTVGRPITNTVAHVLDAWLRPVPDGVPGELYIAGSGLARGYAGRFGQTSERFVADPWTTGGRMYRTGDLVQRRTDGTGVIDFLGRTDDQVKIRGHRVEPGEVTAKIDEHPRVAHSAVIAAKDGGATRLVAYLVAADRDDADVVTAVRDDLRTALPDYLVPSAFVVLDEMPLTANGKLDVRALPEPDTRAGGGPSRAPANDVERALCEIFAQVLGRDEVGVDDDFFDLGGDSISSIQVARRSRKKGVRLTPRQLFDHPSVASLARALGAPDEEDQGPARPALEPMPRPDPLPVSPAQQRLWIVERLDTEAGRSGSYNFPLTLRLRGDLDADALQAAVGDVVTRHEALRTVFPDVDGQPVQVVHPAGDVVVPFTRRAVAEADVAAVVRDAVRRPFDLGTEIPLHVTLLDVTGTDDHVVVLLLHHITTDERSDRPFLSDLSAAYAARAAGRSPELPALPVQYADYAIWQQRLLGDPADPGSLSARQLAYWTGALAGVPERIELPTDRAEPATPTMAAADVDLVIEPDLAQDLRRLARAHGATMFMLTRAAVAVLLHRLGAGTDIPLGAPISGRTDEALDDVVGFFVNTLVLRTDLSGDPGFADLLGRVRATDLSAFANADVPFDAVVRAVNPERTLDTTPLVQAVVAYRGRNEAAGAPILELPGLEVCDEPAAVGQARFDLVFEFQEGAADEPLRCRLMYRTELFDEATVTRLGERLTAVLRAVVDDPARPVRRIEVASAAEQDLVTEVLDAGDPAPRARTLPEMVAGQVARRPDAVALSDADGEITYAELDRRSAALAGVLAAHGVGPDAIVGVAMPRSAAMVTALIGVVRAGAAFLPLDLALPPERLRHQLTDSRTPLVLTTAEAAADLPDVDGVEHLYLDPAALPADGAPAPAVPADPERAAYVIYTSGSTGRPKGTVLTHAGLEELAVLANTTLGVHEDSRVLQFSSPGFDVMVFEVVMAMGLGGTLVVAPDEVRRPDHALTDFLTENRVTVGALPPSLVTALPEGAELSEGMTVLAGTEQVPPDLIDRWSQRLNLFVAYGLTETTVNSTLWRAEPGTPFRSPIGQPDPGTRMFVLDDALVPVPPGVPGELYIAGAGLARGYLGRHALTAERFVACPFGEPGERMYRTGDRVRLHPGDGDGDSPGGPALEFLGRADAQVKIRGYRVEPGEIESVLSGHPDIAQAAVVVQRRGPVTRLIGYVVPVGSAPDDLDAYLRERLPEHMVPAALVTLDGPLPRTPNNKIDRAALPEPEDSGTRGRAPETERERVLAGVVAELLGLPEVGADDDFFALGGDSIIAIRLVSAARAAGLVVTPRTVFTQRTVAALAAVAEPVAEPVTHDPGTGPVPGIPILEWLRELEGDTDGFNQSVLVDTPAGLDEATLRAALAAVVERHGMLRARRAAPGSGAVLEIPDGAVDPADVALTVVPAAGEDLREVVAREALVARDRLDPRTGMLLSAVFCGSGDHEPGRLLLVVHHVAVDWVTWRILLEDLAGAVTALRAGDEPDPAPVPTSYRTWAQLLAAESVRPDRVAELPRWEQVLSGGRETLPLRVPFDPERDVHGTNRVYSTALPVTVSDAVLHAVPRVSGASVDQILLAALGIAVTDWGRRHGGSGGSGLLPVAVEGHGREEEAVRPRADLSRTVGWFTSFRPVPVDTSGLDPADAVTDGGTASTVVERLREHLAAEPDHGLGYGLLRHLNPETGPVLAALPLPEIEFNYLGRFDRRERRDWGFADESDALDIAVEPGMRQRFPLAVIVRTVDGPDGPVLHADWIRPDAVLDDEAVTDLAGTWSRVLRTLAGL</sequence>